<dbReference type="PROSITE" id="PS50109">
    <property type="entry name" value="HIS_KIN"/>
    <property type="match status" value="1"/>
</dbReference>
<keyword evidence="4" id="KW-0808">Transferase</keyword>
<gene>
    <name evidence="12" type="ORF">KEM10_02985</name>
</gene>
<feature type="domain" description="Histidine kinase" evidence="11">
    <location>
        <begin position="585"/>
        <end position="671"/>
    </location>
</feature>
<dbReference type="PANTHER" id="PTHR24421:SF10">
    <property type="entry name" value="NITRATE_NITRITE SENSOR PROTEIN NARQ"/>
    <property type="match status" value="1"/>
</dbReference>
<dbReference type="EC" id="2.7.13.3" evidence="2"/>
<comment type="catalytic activity">
    <reaction evidence="1">
        <text>ATP + protein L-histidine = ADP + protein N-phospho-L-histidine.</text>
        <dbReference type="EC" id="2.7.13.3"/>
    </reaction>
</comment>
<keyword evidence="6 12" id="KW-0418">Kinase</keyword>
<dbReference type="Pfam" id="PF02518">
    <property type="entry name" value="HATPase_c"/>
    <property type="match status" value="1"/>
</dbReference>
<dbReference type="EMBL" id="JAGUCO010000001">
    <property type="protein sequence ID" value="MBS2097227.1"/>
    <property type="molecule type" value="Genomic_DNA"/>
</dbReference>
<dbReference type="SUPFAM" id="SSF55874">
    <property type="entry name" value="ATPase domain of HSP90 chaperone/DNA topoisomerase II/histidine kinase"/>
    <property type="match status" value="1"/>
</dbReference>
<evidence type="ECO:0000256" key="9">
    <source>
        <dbReference type="PROSITE-ProRule" id="PRU00339"/>
    </source>
</evidence>
<accession>A0ABS5JR28</accession>
<organism evidence="12 13">
    <name type="scientific">Carboxylicivirga linearis</name>
    <dbReference type="NCBI Taxonomy" id="1628157"/>
    <lineage>
        <taxon>Bacteria</taxon>
        <taxon>Pseudomonadati</taxon>
        <taxon>Bacteroidota</taxon>
        <taxon>Bacteroidia</taxon>
        <taxon>Marinilabiliales</taxon>
        <taxon>Marinilabiliaceae</taxon>
        <taxon>Carboxylicivirga</taxon>
    </lineage>
</organism>
<evidence type="ECO:0000256" key="3">
    <source>
        <dbReference type="ARBA" id="ARBA00022553"/>
    </source>
</evidence>
<dbReference type="InterPro" id="IPR011712">
    <property type="entry name" value="Sig_transdc_His_kin_sub3_dim/P"/>
</dbReference>
<keyword evidence="5" id="KW-0547">Nucleotide-binding</keyword>
<dbReference type="InterPro" id="IPR005467">
    <property type="entry name" value="His_kinase_dom"/>
</dbReference>
<keyword evidence="7" id="KW-0067">ATP-binding</keyword>
<evidence type="ECO:0000313" key="13">
    <source>
        <dbReference type="Proteomes" id="UP000708576"/>
    </source>
</evidence>
<keyword evidence="10" id="KW-1133">Transmembrane helix</keyword>
<dbReference type="Gene3D" id="3.30.565.10">
    <property type="entry name" value="Histidine kinase-like ATPase, C-terminal domain"/>
    <property type="match status" value="1"/>
</dbReference>
<proteinExistence type="predicted"/>
<keyword evidence="10" id="KW-0472">Membrane</keyword>
<dbReference type="SUPFAM" id="SSF48452">
    <property type="entry name" value="TPR-like"/>
    <property type="match status" value="2"/>
</dbReference>
<dbReference type="Pfam" id="PF07730">
    <property type="entry name" value="HisKA_3"/>
    <property type="match status" value="1"/>
</dbReference>
<dbReference type="InterPro" id="IPR011990">
    <property type="entry name" value="TPR-like_helical_dom_sf"/>
</dbReference>
<evidence type="ECO:0000313" key="12">
    <source>
        <dbReference type="EMBL" id="MBS2097227.1"/>
    </source>
</evidence>
<keyword evidence="9" id="KW-0802">TPR repeat</keyword>
<evidence type="ECO:0000256" key="2">
    <source>
        <dbReference type="ARBA" id="ARBA00012438"/>
    </source>
</evidence>
<keyword evidence="10" id="KW-0812">Transmembrane</keyword>
<feature type="transmembrane region" description="Helical" evidence="10">
    <location>
        <begin position="411"/>
        <end position="429"/>
    </location>
</feature>
<evidence type="ECO:0000259" key="11">
    <source>
        <dbReference type="PROSITE" id="PS50109"/>
    </source>
</evidence>
<evidence type="ECO:0000256" key="4">
    <source>
        <dbReference type="ARBA" id="ARBA00022679"/>
    </source>
</evidence>
<evidence type="ECO:0000256" key="7">
    <source>
        <dbReference type="ARBA" id="ARBA00022840"/>
    </source>
</evidence>
<evidence type="ECO:0000256" key="8">
    <source>
        <dbReference type="ARBA" id="ARBA00023012"/>
    </source>
</evidence>
<dbReference type="Gene3D" id="1.25.40.10">
    <property type="entry name" value="Tetratricopeptide repeat domain"/>
    <property type="match status" value="2"/>
</dbReference>
<evidence type="ECO:0000256" key="6">
    <source>
        <dbReference type="ARBA" id="ARBA00022777"/>
    </source>
</evidence>
<dbReference type="Pfam" id="PF13424">
    <property type="entry name" value="TPR_12"/>
    <property type="match status" value="2"/>
</dbReference>
<dbReference type="PROSITE" id="PS50005">
    <property type="entry name" value="TPR"/>
    <property type="match status" value="2"/>
</dbReference>
<sequence>MKPKPQDHFMFVHSLKLIPFYSLRITLSFVFLAFIPLFIYANNAEIDSLQSKLKNCTNDYDLAQTNLHLSKLYERIDLNLGKKHALEALHYQSNDSILAETYNQLGRNYFYRTQLDSAIYYFEKTKDLLTNIGNTERASIVDISLGAIYLRQGNYNLTIEILTESATYFEEVEDDLNAAKCYSNIASAMAELGKYDKAIEFSNKALSIFKTNNLTQYQLITLPNLAAQYYKVGDTVTAIKYNLEAEELAKKQDNTRSLSIIYNNLGSIYLDKDPEKAKYYLNKTIALKKQLNLVTGLEVTLGNLGYIHLKNKEFTKALHYYNQVAEKVNGTQLVFAYDQIAKCYKGLNQFAKALNYAELSRTLNDSLMNAHDQKVFNEIQTKYETQKAKRELSELQVTNLEIDIARNRNRIFLFIVLALLIVSLLFGYIHQIWTKRKQLLIKQEFKIKEQEVEQILKRQELQGIDAIIDAQEKERSRIANDLHDNLGSKIATLKLYIEGIKALPDESIDQIKPELDHLQSLSEDTYQEIRKIAHNKNTNALIAKGLITATQTIANQISESNQLQIEVINVDVDDKININSTIEIQLFRIIQELLTNVIKHAKASECIIQFSIDENQLVLILEDNGTGFDIKEIKIGYGLTNIEKRIDKLNGQFNIDSAKNNGTTVILKVPL</sequence>
<dbReference type="InterPro" id="IPR019734">
    <property type="entry name" value="TPR_rpt"/>
</dbReference>
<comment type="caution">
    <text evidence="12">The sequence shown here is derived from an EMBL/GenBank/DDBJ whole genome shotgun (WGS) entry which is preliminary data.</text>
</comment>
<keyword evidence="8" id="KW-0902">Two-component regulatory system</keyword>
<evidence type="ECO:0000256" key="5">
    <source>
        <dbReference type="ARBA" id="ARBA00022741"/>
    </source>
</evidence>
<dbReference type="PANTHER" id="PTHR24421">
    <property type="entry name" value="NITRATE/NITRITE SENSOR PROTEIN NARX-RELATED"/>
    <property type="match status" value="1"/>
</dbReference>
<dbReference type="RefSeq" id="WP_212213293.1">
    <property type="nucleotide sequence ID" value="NZ_JAGUCO010000001.1"/>
</dbReference>
<dbReference type="SMART" id="SM00028">
    <property type="entry name" value="TPR"/>
    <property type="match status" value="7"/>
</dbReference>
<reference evidence="12 13" key="1">
    <citation type="journal article" date="2015" name="Int. J. Syst. Evol. Microbiol.">
        <title>Carboxylicivirga linearis sp. nov., isolated from a sea cucumber culture pond.</title>
        <authorList>
            <person name="Wang F.Q."/>
            <person name="Zhou Y.X."/>
            <person name="Lin X.Z."/>
            <person name="Chen G.J."/>
            <person name="Du Z.J."/>
        </authorList>
    </citation>
    <scope>NUCLEOTIDE SEQUENCE [LARGE SCALE GENOMIC DNA]</scope>
    <source>
        <strain evidence="12 13">FB218</strain>
    </source>
</reference>
<name>A0ABS5JR28_9BACT</name>
<dbReference type="CDD" id="cd16917">
    <property type="entry name" value="HATPase_UhpB-NarQ-NarX-like"/>
    <property type="match status" value="1"/>
</dbReference>
<feature type="repeat" description="TPR" evidence="9">
    <location>
        <begin position="179"/>
        <end position="212"/>
    </location>
</feature>
<dbReference type="SMART" id="SM00387">
    <property type="entry name" value="HATPase_c"/>
    <property type="match status" value="1"/>
</dbReference>
<evidence type="ECO:0000256" key="1">
    <source>
        <dbReference type="ARBA" id="ARBA00000085"/>
    </source>
</evidence>
<dbReference type="InterPro" id="IPR036890">
    <property type="entry name" value="HATPase_C_sf"/>
</dbReference>
<dbReference type="Gene3D" id="1.20.5.1930">
    <property type="match status" value="1"/>
</dbReference>
<dbReference type="Proteomes" id="UP000708576">
    <property type="component" value="Unassembled WGS sequence"/>
</dbReference>
<feature type="transmembrane region" description="Helical" evidence="10">
    <location>
        <begin position="21"/>
        <end position="41"/>
    </location>
</feature>
<keyword evidence="3" id="KW-0597">Phosphoprotein</keyword>
<feature type="repeat" description="TPR" evidence="9">
    <location>
        <begin position="99"/>
        <end position="132"/>
    </location>
</feature>
<protein>
    <recommendedName>
        <fullName evidence="2">histidine kinase</fullName>
        <ecNumber evidence="2">2.7.13.3</ecNumber>
    </recommendedName>
</protein>
<keyword evidence="13" id="KW-1185">Reference proteome</keyword>
<dbReference type="InterPro" id="IPR050482">
    <property type="entry name" value="Sensor_HK_TwoCompSys"/>
</dbReference>
<evidence type="ECO:0000256" key="10">
    <source>
        <dbReference type="SAM" id="Phobius"/>
    </source>
</evidence>
<dbReference type="GO" id="GO:0016301">
    <property type="term" value="F:kinase activity"/>
    <property type="evidence" value="ECO:0007669"/>
    <property type="project" value="UniProtKB-KW"/>
</dbReference>
<dbReference type="InterPro" id="IPR003594">
    <property type="entry name" value="HATPase_dom"/>
</dbReference>